<accession>A0A0N4XJI8</accession>
<reference evidence="2 3" key="2">
    <citation type="submission" date="2018-11" db="EMBL/GenBank/DDBJ databases">
        <authorList>
            <consortium name="Pathogen Informatics"/>
        </authorList>
    </citation>
    <scope>NUCLEOTIDE SEQUENCE [LARGE SCALE GENOMIC DNA]</scope>
</reference>
<dbReference type="EMBL" id="UYSL01003324">
    <property type="protein sequence ID" value="VDL66280.1"/>
    <property type="molecule type" value="Genomic_DNA"/>
</dbReference>
<keyword evidence="3" id="KW-1185">Reference proteome</keyword>
<feature type="compositionally biased region" description="Polar residues" evidence="1">
    <location>
        <begin position="1"/>
        <end position="10"/>
    </location>
</feature>
<feature type="compositionally biased region" description="Acidic residues" evidence="1">
    <location>
        <begin position="17"/>
        <end position="50"/>
    </location>
</feature>
<dbReference type="Proteomes" id="UP000271162">
    <property type="component" value="Unassembled WGS sequence"/>
</dbReference>
<protein>
    <submittedName>
        <fullName evidence="4">DCAF8</fullName>
    </submittedName>
</protein>
<organism evidence="4">
    <name type="scientific">Nippostrongylus brasiliensis</name>
    <name type="common">Rat hookworm</name>
    <dbReference type="NCBI Taxonomy" id="27835"/>
    <lineage>
        <taxon>Eukaryota</taxon>
        <taxon>Metazoa</taxon>
        <taxon>Ecdysozoa</taxon>
        <taxon>Nematoda</taxon>
        <taxon>Chromadorea</taxon>
        <taxon>Rhabditida</taxon>
        <taxon>Rhabditina</taxon>
        <taxon>Rhabditomorpha</taxon>
        <taxon>Strongyloidea</taxon>
        <taxon>Heligmosomidae</taxon>
        <taxon>Nippostrongylus</taxon>
    </lineage>
</organism>
<evidence type="ECO:0000313" key="3">
    <source>
        <dbReference type="Proteomes" id="UP000271162"/>
    </source>
</evidence>
<evidence type="ECO:0000313" key="4">
    <source>
        <dbReference type="WBParaSite" id="NBR_0000269001-mRNA-1"/>
    </source>
</evidence>
<reference evidence="4" key="1">
    <citation type="submission" date="2017-02" db="UniProtKB">
        <authorList>
            <consortium name="WormBaseParasite"/>
        </authorList>
    </citation>
    <scope>IDENTIFICATION</scope>
</reference>
<name>A0A0N4XJI8_NIPBR</name>
<evidence type="ECO:0000256" key="1">
    <source>
        <dbReference type="SAM" id="MobiDB-lite"/>
    </source>
</evidence>
<evidence type="ECO:0000313" key="2">
    <source>
        <dbReference type="EMBL" id="VDL66280.1"/>
    </source>
</evidence>
<dbReference type="WBParaSite" id="NBR_0000269001-mRNA-1">
    <property type="protein sequence ID" value="NBR_0000269001-mRNA-1"/>
    <property type="gene ID" value="NBR_0000269001"/>
</dbReference>
<sequence length="101" mass="11454">MQISEHSLLQSGSETSASEEEEEEERGDTDATMMEEPDDSDDVQILDENVEQPREPSQRSPSSHSDEQSSAVNLAKRRRTDNLTSEDGDIKPRYFLIKIKN</sequence>
<dbReference type="AlphaFoldDB" id="A0A0N4XJI8"/>
<gene>
    <name evidence="2" type="ORF">NBR_LOCUS2691</name>
</gene>
<proteinExistence type="predicted"/>
<feature type="region of interest" description="Disordered" evidence="1">
    <location>
        <begin position="1"/>
        <end position="92"/>
    </location>
</feature>